<keyword evidence="1" id="KW-0812">Transmembrane</keyword>
<gene>
    <name evidence="2" type="ORF">A3B21_04140</name>
</gene>
<feature type="transmembrane region" description="Helical" evidence="1">
    <location>
        <begin position="39"/>
        <end position="56"/>
    </location>
</feature>
<sequence length="576" mass="66890">MLFYALYTRLSRKSSIFIFLIYLLIIAGIAITLPNTISPINRVIFLLYAIFIFWAIRSAHIETTNEQADLQSHNTLVWKGLLIFSFLFLILSRIVMFVRFGEAPLGYDTGFYWQYFRLIIINRDIGTAVGSHLTYSSWFPLGFFNLHALTVIHLLHVFHQLLTAGALYFLLRSLPLRKYSFPMSVIGVFIFALSINQFMAFWWMFYKQTLAIPFLLLAIGLFLRRNPFAIPVAGFAAAIHLSSAIPLGIAFVIFIIAQLIICLIKRRLPEREFTYLIVAGLLGVILFVALKGIDDIHYYLNLFLKYKGFATNARSWEVEQIRGLFIPFSTFRLNALFYLPFALIGILQFRRFIETRLTERTLLIPIIFGASLILVSFPFIHQSRSLIFFDILLIIIATPPLFRFIQHFARDRNGAILLGLLCLGFVTFTSRVVWNQPPQLYADEAAELKVLKREGTDSDIRKIDDYIMVTSSLYTPWAYAFTGFGPTIVPGWLTWDKWDLDMWHEFWFSDDNARRLELLQLYGNHNIYIFIGNHQLKNINTPHLKDFIETDSHFTRFSPHIWKYTPQLQDSTQPTI</sequence>
<comment type="caution">
    <text evidence="2">The sequence shown here is derived from an EMBL/GenBank/DDBJ whole genome shotgun (WGS) entry which is preliminary data.</text>
</comment>
<feature type="transmembrane region" description="Helical" evidence="1">
    <location>
        <begin position="183"/>
        <end position="205"/>
    </location>
</feature>
<feature type="transmembrane region" description="Helical" evidence="1">
    <location>
        <begin position="273"/>
        <end position="293"/>
    </location>
</feature>
<feature type="transmembrane region" description="Helical" evidence="1">
    <location>
        <begin position="146"/>
        <end position="171"/>
    </location>
</feature>
<feature type="transmembrane region" description="Helical" evidence="1">
    <location>
        <begin position="477"/>
        <end position="495"/>
    </location>
</feature>
<keyword evidence="1" id="KW-0472">Membrane</keyword>
<feature type="transmembrane region" description="Helical" evidence="1">
    <location>
        <begin position="16"/>
        <end position="33"/>
    </location>
</feature>
<evidence type="ECO:0008006" key="4">
    <source>
        <dbReference type="Google" id="ProtNLM"/>
    </source>
</evidence>
<dbReference type="Proteomes" id="UP000176897">
    <property type="component" value="Unassembled WGS sequence"/>
</dbReference>
<feature type="transmembrane region" description="Helical" evidence="1">
    <location>
        <begin position="414"/>
        <end position="434"/>
    </location>
</feature>
<dbReference type="AlphaFoldDB" id="A0A1F7UTG3"/>
<keyword evidence="1" id="KW-1133">Transmembrane helix</keyword>
<feature type="transmembrane region" description="Helical" evidence="1">
    <location>
        <begin position="331"/>
        <end position="349"/>
    </location>
</feature>
<evidence type="ECO:0000313" key="3">
    <source>
        <dbReference type="Proteomes" id="UP000176897"/>
    </source>
</evidence>
<dbReference type="STRING" id="1802401.A3B21_04140"/>
<evidence type="ECO:0000256" key="1">
    <source>
        <dbReference type="SAM" id="Phobius"/>
    </source>
</evidence>
<feature type="transmembrane region" description="Helical" evidence="1">
    <location>
        <begin position="228"/>
        <end position="261"/>
    </location>
</feature>
<protein>
    <recommendedName>
        <fullName evidence="4">Glycosyltransferase RgtA/B/C/D-like domain-containing protein</fullName>
    </recommendedName>
</protein>
<feature type="transmembrane region" description="Helical" evidence="1">
    <location>
        <begin position="386"/>
        <end position="402"/>
    </location>
</feature>
<dbReference type="EMBL" id="MGEJ01000004">
    <property type="protein sequence ID" value="OGL81581.1"/>
    <property type="molecule type" value="Genomic_DNA"/>
</dbReference>
<accession>A0A1F7UTG3</accession>
<reference evidence="2 3" key="1">
    <citation type="journal article" date="2016" name="Nat. Commun.">
        <title>Thousands of microbial genomes shed light on interconnected biogeochemical processes in an aquifer system.</title>
        <authorList>
            <person name="Anantharaman K."/>
            <person name="Brown C.T."/>
            <person name="Hug L.A."/>
            <person name="Sharon I."/>
            <person name="Castelle C.J."/>
            <person name="Probst A.J."/>
            <person name="Thomas B.C."/>
            <person name="Singh A."/>
            <person name="Wilkins M.J."/>
            <person name="Karaoz U."/>
            <person name="Brodie E.L."/>
            <person name="Williams K.H."/>
            <person name="Hubbard S.S."/>
            <person name="Banfield J.F."/>
        </authorList>
    </citation>
    <scope>NUCLEOTIDE SEQUENCE [LARGE SCALE GENOMIC DNA]</scope>
</reference>
<proteinExistence type="predicted"/>
<name>A0A1F7UTG3_9BACT</name>
<feature type="transmembrane region" description="Helical" evidence="1">
    <location>
        <begin position="361"/>
        <end position="380"/>
    </location>
</feature>
<organism evidence="2 3">
    <name type="scientific">Candidatus Uhrbacteria bacterium RIFCSPLOWO2_01_FULL_47_24</name>
    <dbReference type="NCBI Taxonomy" id="1802401"/>
    <lineage>
        <taxon>Bacteria</taxon>
        <taxon>Candidatus Uhriibacteriota</taxon>
    </lineage>
</organism>
<evidence type="ECO:0000313" key="2">
    <source>
        <dbReference type="EMBL" id="OGL81581.1"/>
    </source>
</evidence>
<feature type="transmembrane region" description="Helical" evidence="1">
    <location>
        <begin position="76"/>
        <end position="98"/>
    </location>
</feature>